<dbReference type="InterPro" id="IPR041685">
    <property type="entry name" value="AAA_GajA/Old/RecF-like"/>
</dbReference>
<dbReference type="RefSeq" id="WP_044798011.1">
    <property type="nucleotide sequence ID" value="NZ_CP014847.1"/>
</dbReference>
<evidence type="ECO:0000259" key="1">
    <source>
        <dbReference type="SMART" id="SM00382"/>
    </source>
</evidence>
<feature type="domain" description="AAA+ ATPase" evidence="1">
    <location>
        <begin position="23"/>
        <end position="305"/>
    </location>
</feature>
<dbReference type="Pfam" id="PF13175">
    <property type="entry name" value="AAA_15"/>
    <property type="match status" value="1"/>
</dbReference>
<gene>
    <name evidence="2" type="ORF">CN461_18920</name>
</gene>
<dbReference type="InterPro" id="IPR038729">
    <property type="entry name" value="Rad50/SbcC_AAA"/>
</dbReference>
<dbReference type="Gene3D" id="3.40.50.300">
    <property type="entry name" value="P-loop containing nucleotide triphosphate hydrolases"/>
    <property type="match status" value="1"/>
</dbReference>
<accession>A0ABD6SY76</accession>
<name>A0ABD6SY76_BACTU</name>
<reference evidence="2 3" key="1">
    <citation type="submission" date="2017-09" db="EMBL/GenBank/DDBJ databases">
        <title>Large-scale bioinformatics analysis of Bacillus genomes uncovers conserved roles of natural products in bacterial physiology.</title>
        <authorList>
            <consortium name="Agbiome Team Llc"/>
            <person name="Bleich R.M."/>
            <person name="Kirk G.J."/>
            <person name="Santa Maria K.C."/>
            <person name="Allen S.E."/>
            <person name="Farag S."/>
            <person name="Shank E.A."/>
            <person name="Bowers A."/>
        </authorList>
    </citation>
    <scope>NUCLEOTIDE SEQUENCE [LARGE SCALE GENOMIC DNA]</scope>
    <source>
        <strain evidence="2 3">AFS007900</strain>
    </source>
</reference>
<evidence type="ECO:0000313" key="2">
    <source>
        <dbReference type="EMBL" id="PEX47510.1"/>
    </source>
</evidence>
<organism evidence="2 3">
    <name type="scientific">Bacillus thuringiensis</name>
    <dbReference type="NCBI Taxonomy" id="1428"/>
    <lineage>
        <taxon>Bacteria</taxon>
        <taxon>Bacillati</taxon>
        <taxon>Bacillota</taxon>
        <taxon>Bacilli</taxon>
        <taxon>Bacillales</taxon>
        <taxon>Bacillaceae</taxon>
        <taxon>Bacillus</taxon>
        <taxon>Bacillus cereus group</taxon>
    </lineage>
</organism>
<dbReference type="InterPro" id="IPR003593">
    <property type="entry name" value="AAA+_ATPase"/>
</dbReference>
<dbReference type="SUPFAM" id="SSF52540">
    <property type="entry name" value="P-loop containing nucleoside triphosphate hydrolases"/>
    <property type="match status" value="1"/>
</dbReference>
<dbReference type="SMART" id="SM00382">
    <property type="entry name" value="AAA"/>
    <property type="match status" value="1"/>
</dbReference>
<dbReference type="PANTHER" id="PTHR43581:SF2">
    <property type="entry name" value="EXCINUCLEASE ATPASE SUBUNIT"/>
    <property type="match status" value="1"/>
</dbReference>
<dbReference type="PANTHER" id="PTHR43581">
    <property type="entry name" value="ATP/GTP PHOSPHATASE"/>
    <property type="match status" value="1"/>
</dbReference>
<evidence type="ECO:0000313" key="3">
    <source>
        <dbReference type="Proteomes" id="UP000220502"/>
    </source>
</evidence>
<dbReference type="Proteomes" id="UP000220502">
    <property type="component" value="Unassembled WGS sequence"/>
</dbReference>
<proteinExistence type="predicted"/>
<dbReference type="InterPro" id="IPR051396">
    <property type="entry name" value="Bact_Antivir_Def_Nuclease"/>
</dbReference>
<dbReference type="EMBL" id="NTXF01000029">
    <property type="protein sequence ID" value="PEX47510.1"/>
    <property type="molecule type" value="Genomic_DNA"/>
</dbReference>
<dbReference type="InterPro" id="IPR027417">
    <property type="entry name" value="P-loop_NTPase"/>
</dbReference>
<comment type="caution">
    <text evidence="2">The sequence shown here is derived from an EMBL/GenBank/DDBJ whole genome shotgun (WGS) entry which is preliminary data.</text>
</comment>
<dbReference type="AlphaFoldDB" id="A0ABD6SY76"/>
<dbReference type="Pfam" id="PF13476">
    <property type="entry name" value="AAA_23"/>
    <property type="match status" value="1"/>
</dbReference>
<sequence length="396" mass="45319">MLVIKELKIDGIGGINSLKLNFNEGLNLICGPNGVGKTTILESIGHMFSNGSRSKVKRNVKFDQGSCEISYSTFLDTIHTQSCILRNYEENDSLDWHGGNANLAKEVIVFKAQRSFTYTQLDSLRKDTETSDGKFLDDSMNGIQFFDFKNWFIHRFLFSHVDNELTTVQKENFKLATDCFGILDNSIRFSSVKSDTFDIIISTSNGEIYFEYLSSGFKSCIYIIHGLIKEIEYRFKNDGGIKVQDYEGLILIDELDLHLHPQWQAKMIYLIKHILPKAQIIATTHSPHMVQAAAINELIALGIDEDADVYVRQLPNVQYGFQGWTVEEILEDVMGLDETRSPMYIEAITEFEKSLDEENEEKIFEAYYKLDLMLHPSNPLRKLLKLQVAQFGRVIE</sequence>
<protein>
    <submittedName>
        <fullName evidence="2">Recombinase RecF</fullName>
    </submittedName>
</protein>